<dbReference type="InterPro" id="IPR013751">
    <property type="entry name" value="ACP_syn_III_N"/>
</dbReference>
<evidence type="ECO:0000313" key="12">
    <source>
        <dbReference type="EMBL" id="GAA3798984.1"/>
    </source>
</evidence>
<dbReference type="NCBIfam" id="NF006829">
    <property type="entry name" value="PRK09352.1"/>
    <property type="match status" value="1"/>
</dbReference>
<dbReference type="EMBL" id="BAABDE010000017">
    <property type="protein sequence ID" value="GAA3798984.1"/>
    <property type="molecule type" value="Genomic_DNA"/>
</dbReference>
<dbReference type="InterPro" id="IPR016039">
    <property type="entry name" value="Thiolase-like"/>
</dbReference>
<feature type="active site" evidence="9">
    <location>
        <position position="112"/>
    </location>
</feature>
<organism evidence="12 13">
    <name type="scientific">Streptomyces coacervatus</name>
    <dbReference type="NCBI Taxonomy" id="647381"/>
    <lineage>
        <taxon>Bacteria</taxon>
        <taxon>Bacillati</taxon>
        <taxon>Actinomycetota</taxon>
        <taxon>Actinomycetes</taxon>
        <taxon>Kitasatosporales</taxon>
        <taxon>Streptomycetaceae</taxon>
        <taxon>Streptomyces</taxon>
    </lineage>
</organism>
<dbReference type="Gene3D" id="3.40.47.10">
    <property type="match status" value="1"/>
</dbReference>
<keyword evidence="7 9" id="KW-0275">Fatty acid biosynthesis</keyword>
<evidence type="ECO:0000256" key="10">
    <source>
        <dbReference type="SAM" id="MobiDB-lite"/>
    </source>
</evidence>
<comment type="subcellular location">
    <subcellularLocation>
        <location evidence="9">Cytoplasm</location>
    </subcellularLocation>
</comment>
<comment type="domain">
    <text evidence="9">The last Arg residue of the ACP-binding site is essential for the weak association between ACP/AcpP and FabH.</text>
</comment>
<evidence type="ECO:0000256" key="4">
    <source>
        <dbReference type="ARBA" id="ARBA00022679"/>
    </source>
</evidence>
<dbReference type="EC" id="2.3.1.180" evidence="9"/>
<evidence type="ECO:0000256" key="7">
    <source>
        <dbReference type="ARBA" id="ARBA00023160"/>
    </source>
</evidence>
<sequence length="435" mass="45504">MSRAAVLCGLGGALPERVVSNEELAEQLDTSDRWIRTRTGIGRRHVVAPGEATSDLAVAAGRDALASARLGDVDLVVLATSTPDRPCPATAPDVAHRLGLGTVPAFDVAAVCTGFVYALAAASSMITAGVAERALVIGADTFSTILDPADRTTRAIFGDGAGAVVLRAGEADEPGALLGFDLGSDGSGGDLITVRAGGSRQRSTPEPPGAGDHFFTMDGRPVFTQAVLNMSRSSGTLLERIGWTPAEVDKVVAHQANIRILNAVGEQLGLEEKQIVANLDRVGNTVAASIPLALRDAAADGDLQPGHRVLLTGFGGGLTWGSAALVWPALEPTDHTDNPENEQREETTMSTPVIQTQESLKHRVSALISEKFGLDEAELLSGATFDELEIDSLILVELSLILRKEMDIVLQEGELKSAFTLDEAVAVIRAKADQA</sequence>
<evidence type="ECO:0000256" key="3">
    <source>
        <dbReference type="ARBA" id="ARBA00022516"/>
    </source>
</evidence>
<keyword evidence="3 9" id="KW-0444">Lipid biosynthesis</keyword>
<keyword evidence="2 9" id="KW-0963">Cytoplasm</keyword>
<evidence type="ECO:0000313" key="13">
    <source>
        <dbReference type="Proteomes" id="UP001501009"/>
    </source>
</evidence>
<evidence type="ECO:0000256" key="5">
    <source>
        <dbReference type="ARBA" id="ARBA00022832"/>
    </source>
</evidence>
<evidence type="ECO:0000256" key="8">
    <source>
        <dbReference type="ARBA" id="ARBA00023315"/>
    </source>
</evidence>
<dbReference type="Pfam" id="PF08545">
    <property type="entry name" value="ACP_syn_III"/>
    <property type="match status" value="1"/>
</dbReference>
<dbReference type="InterPro" id="IPR004655">
    <property type="entry name" value="FabH"/>
</dbReference>
<dbReference type="InterPro" id="IPR009081">
    <property type="entry name" value="PP-bd_ACP"/>
</dbReference>
<protein>
    <recommendedName>
        <fullName evidence="9">Beta-ketoacyl-[acyl-carrier-protein] synthase III</fullName>
        <shortName evidence="9">Beta-ketoacyl-ACP synthase III</shortName>
        <shortName evidence="9">KAS III</shortName>
        <ecNumber evidence="9">2.3.1.180</ecNumber>
    </recommendedName>
    <alternativeName>
        <fullName evidence="9">3-oxoacyl-[acyl-carrier-protein] synthase 3</fullName>
    </alternativeName>
    <alternativeName>
        <fullName evidence="9">3-oxoacyl-[acyl-carrier-protein] synthase III</fullName>
    </alternativeName>
</protein>
<dbReference type="Gene3D" id="1.10.1200.10">
    <property type="entry name" value="ACP-like"/>
    <property type="match status" value="1"/>
</dbReference>
<keyword evidence="5 9" id="KW-0276">Fatty acid metabolism</keyword>
<comment type="catalytic activity">
    <reaction evidence="9">
        <text>malonyl-[ACP] + acetyl-CoA + H(+) = 3-oxobutanoyl-[ACP] + CO2 + CoA</text>
        <dbReference type="Rhea" id="RHEA:12080"/>
        <dbReference type="Rhea" id="RHEA-COMP:9623"/>
        <dbReference type="Rhea" id="RHEA-COMP:9625"/>
        <dbReference type="ChEBI" id="CHEBI:15378"/>
        <dbReference type="ChEBI" id="CHEBI:16526"/>
        <dbReference type="ChEBI" id="CHEBI:57287"/>
        <dbReference type="ChEBI" id="CHEBI:57288"/>
        <dbReference type="ChEBI" id="CHEBI:78449"/>
        <dbReference type="ChEBI" id="CHEBI:78450"/>
        <dbReference type="EC" id="2.3.1.180"/>
    </reaction>
</comment>
<dbReference type="PANTHER" id="PTHR34069">
    <property type="entry name" value="3-OXOACYL-[ACYL-CARRIER-PROTEIN] SYNTHASE 3"/>
    <property type="match status" value="1"/>
</dbReference>
<proteinExistence type="inferred from homology"/>
<evidence type="ECO:0000256" key="1">
    <source>
        <dbReference type="ARBA" id="ARBA00008642"/>
    </source>
</evidence>
<feature type="region of interest" description="ACP-binding" evidence="9">
    <location>
        <begin position="255"/>
        <end position="259"/>
    </location>
</feature>
<evidence type="ECO:0000256" key="9">
    <source>
        <dbReference type="HAMAP-Rule" id="MF_01815"/>
    </source>
</evidence>
<feature type="region of interest" description="Disordered" evidence="10">
    <location>
        <begin position="332"/>
        <end position="351"/>
    </location>
</feature>
<dbReference type="Proteomes" id="UP001501009">
    <property type="component" value="Unassembled WGS sequence"/>
</dbReference>
<dbReference type="PANTHER" id="PTHR34069:SF2">
    <property type="entry name" value="BETA-KETOACYL-[ACYL-CARRIER-PROTEIN] SYNTHASE III"/>
    <property type="match status" value="1"/>
</dbReference>
<comment type="subunit">
    <text evidence="9">Homodimer.</text>
</comment>
<gene>
    <name evidence="9" type="primary">fabH</name>
    <name evidence="12" type="ORF">GCM10022403_036160</name>
</gene>
<dbReference type="SUPFAM" id="SSF47336">
    <property type="entry name" value="ACP-like"/>
    <property type="match status" value="1"/>
</dbReference>
<accession>A0ABP7HSJ0</accession>
<dbReference type="NCBIfam" id="TIGR00747">
    <property type="entry name" value="fabH"/>
    <property type="match status" value="1"/>
</dbReference>
<dbReference type="Pfam" id="PF08541">
    <property type="entry name" value="ACP_syn_III_C"/>
    <property type="match status" value="1"/>
</dbReference>
<keyword evidence="4 9" id="KW-0808">Transferase</keyword>
<keyword evidence="13" id="KW-1185">Reference proteome</keyword>
<dbReference type="PROSITE" id="PS50075">
    <property type="entry name" value="CARRIER"/>
    <property type="match status" value="1"/>
</dbReference>
<evidence type="ECO:0000256" key="2">
    <source>
        <dbReference type="ARBA" id="ARBA00022490"/>
    </source>
</evidence>
<dbReference type="InterPro" id="IPR036736">
    <property type="entry name" value="ACP-like_sf"/>
</dbReference>
<dbReference type="CDD" id="cd00830">
    <property type="entry name" value="KAS_III"/>
    <property type="match status" value="1"/>
</dbReference>
<evidence type="ECO:0000256" key="6">
    <source>
        <dbReference type="ARBA" id="ARBA00023098"/>
    </source>
</evidence>
<feature type="compositionally biased region" description="Basic and acidic residues" evidence="10">
    <location>
        <begin position="332"/>
        <end position="347"/>
    </location>
</feature>
<keyword evidence="9" id="KW-0511">Multifunctional enzyme</keyword>
<comment type="similarity">
    <text evidence="1 9">Belongs to the thiolase-like superfamily. FabH family.</text>
</comment>
<comment type="function">
    <text evidence="9">Catalyzes the condensation reaction of fatty acid synthesis by the addition to an acyl acceptor of two carbons from malonyl-ACP. Catalyzes the first condensation reaction which initiates fatty acid synthesis and may therefore play a role in governing the total rate of fatty acid production. Possesses both acetoacetyl-ACP synthase and acetyl transacylase activities. Its substrate specificity determines the biosynthesis of branched-chain and/or straight-chain of fatty acids.</text>
</comment>
<dbReference type="HAMAP" id="MF_01815">
    <property type="entry name" value="FabH"/>
    <property type="match status" value="1"/>
</dbReference>
<dbReference type="SUPFAM" id="SSF53901">
    <property type="entry name" value="Thiolase-like"/>
    <property type="match status" value="1"/>
</dbReference>
<keyword evidence="6 9" id="KW-0443">Lipid metabolism</keyword>
<evidence type="ECO:0000259" key="11">
    <source>
        <dbReference type="PROSITE" id="PS50075"/>
    </source>
</evidence>
<name>A0ABP7HSJ0_9ACTN</name>
<comment type="caution">
    <text evidence="12">The sequence shown here is derived from an EMBL/GenBank/DDBJ whole genome shotgun (WGS) entry which is preliminary data.</text>
</comment>
<reference evidence="13" key="1">
    <citation type="journal article" date="2019" name="Int. J. Syst. Evol. Microbiol.">
        <title>The Global Catalogue of Microorganisms (GCM) 10K type strain sequencing project: providing services to taxonomists for standard genome sequencing and annotation.</title>
        <authorList>
            <consortium name="The Broad Institute Genomics Platform"/>
            <consortium name="The Broad Institute Genome Sequencing Center for Infectious Disease"/>
            <person name="Wu L."/>
            <person name="Ma J."/>
        </authorList>
    </citation>
    <scope>NUCLEOTIDE SEQUENCE [LARGE SCALE GENOMIC DNA]</scope>
    <source>
        <strain evidence="13">JCM 17138</strain>
    </source>
</reference>
<keyword evidence="8 9" id="KW-0012">Acyltransferase</keyword>
<feature type="active site" evidence="9">
    <location>
        <position position="284"/>
    </location>
</feature>
<comment type="pathway">
    <text evidence="9">Lipid metabolism; fatty acid biosynthesis.</text>
</comment>
<feature type="active site" evidence="9">
    <location>
        <position position="254"/>
    </location>
</feature>
<feature type="domain" description="Carrier" evidence="11">
    <location>
        <begin position="358"/>
        <end position="432"/>
    </location>
</feature>
<dbReference type="Pfam" id="PF00550">
    <property type="entry name" value="PP-binding"/>
    <property type="match status" value="1"/>
</dbReference>
<dbReference type="InterPro" id="IPR013747">
    <property type="entry name" value="ACP_syn_III_C"/>
</dbReference>